<evidence type="ECO:0000313" key="9">
    <source>
        <dbReference type="EMBL" id="MRI80489.1"/>
    </source>
</evidence>
<dbReference type="Pfam" id="PF04647">
    <property type="entry name" value="AgrB"/>
    <property type="match status" value="1"/>
</dbReference>
<accession>A0A844BSL8</accession>
<feature type="transmembrane region" description="Helical" evidence="8">
    <location>
        <begin position="37"/>
        <end position="66"/>
    </location>
</feature>
<name>A0A844BSL8_9LACT</name>
<dbReference type="GO" id="GO:0006508">
    <property type="term" value="P:proteolysis"/>
    <property type="evidence" value="ECO:0007669"/>
    <property type="project" value="UniProtKB-KW"/>
</dbReference>
<evidence type="ECO:0000313" key="10">
    <source>
        <dbReference type="Proteomes" id="UP000469870"/>
    </source>
</evidence>
<dbReference type="EMBL" id="WJQR01000001">
    <property type="protein sequence ID" value="MRI80489.1"/>
    <property type="molecule type" value="Genomic_DNA"/>
</dbReference>
<evidence type="ECO:0000256" key="1">
    <source>
        <dbReference type="ARBA" id="ARBA00022475"/>
    </source>
</evidence>
<comment type="caution">
    <text evidence="9">The sequence shown here is derived from an EMBL/GenBank/DDBJ whole genome shotgun (WGS) entry which is preliminary data.</text>
</comment>
<evidence type="ECO:0000256" key="7">
    <source>
        <dbReference type="ARBA" id="ARBA00023136"/>
    </source>
</evidence>
<keyword evidence="7 8" id="KW-0472">Membrane</keyword>
<keyword evidence="2" id="KW-0673">Quorum sensing</keyword>
<feature type="transmembrane region" description="Helical" evidence="8">
    <location>
        <begin position="130"/>
        <end position="148"/>
    </location>
</feature>
<evidence type="ECO:0000256" key="5">
    <source>
        <dbReference type="ARBA" id="ARBA00022801"/>
    </source>
</evidence>
<keyword evidence="3" id="KW-0645">Protease</keyword>
<evidence type="ECO:0000256" key="3">
    <source>
        <dbReference type="ARBA" id="ARBA00022670"/>
    </source>
</evidence>
<keyword evidence="1" id="KW-1003">Cell membrane</keyword>
<evidence type="ECO:0000256" key="8">
    <source>
        <dbReference type="SAM" id="Phobius"/>
    </source>
</evidence>
<proteinExistence type="predicted"/>
<dbReference type="AlphaFoldDB" id="A0A844BSL8"/>
<organism evidence="9 10">
    <name type="scientific">Fundicoccus ignavus</name>
    <dbReference type="NCBI Taxonomy" id="2664442"/>
    <lineage>
        <taxon>Bacteria</taxon>
        <taxon>Bacillati</taxon>
        <taxon>Bacillota</taxon>
        <taxon>Bacilli</taxon>
        <taxon>Lactobacillales</taxon>
        <taxon>Aerococcaceae</taxon>
        <taxon>Fundicoccus</taxon>
    </lineage>
</organism>
<evidence type="ECO:0008006" key="11">
    <source>
        <dbReference type="Google" id="ProtNLM"/>
    </source>
</evidence>
<keyword evidence="6 8" id="KW-1133">Transmembrane helix</keyword>
<feature type="transmembrane region" description="Helical" evidence="8">
    <location>
        <begin position="101"/>
        <end position="118"/>
    </location>
</feature>
<evidence type="ECO:0000256" key="4">
    <source>
        <dbReference type="ARBA" id="ARBA00022692"/>
    </source>
</evidence>
<gene>
    <name evidence="9" type="ORF">GIY11_00385</name>
</gene>
<protein>
    <recommendedName>
        <fullName evidence="11">Accessory regulator AgrB</fullName>
    </recommendedName>
</protein>
<evidence type="ECO:0000256" key="6">
    <source>
        <dbReference type="ARBA" id="ARBA00022989"/>
    </source>
</evidence>
<dbReference type="RefSeq" id="WP_153861038.1">
    <property type="nucleotide sequence ID" value="NZ_WJQR01000001.1"/>
</dbReference>
<evidence type="ECO:0000256" key="2">
    <source>
        <dbReference type="ARBA" id="ARBA00022654"/>
    </source>
</evidence>
<reference evidence="9 10" key="1">
    <citation type="submission" date="2019-11" db="EMBL/GenBank/DDBJ databases">
        <title>Characterisation of Fundicoccus ignavus gen. nov. sp. nov., a novel genus of the family Aerococcaceae isolated from bulk tank milk.</title>
        <authorList>
            <person name="Siebert A."/>
            <person name="Huptas C."/>
            <person name="Wenning M."/>
            <person name="Scherer S."/>
            <person name="Doll E.V."/>
        </authorList>
    </citation>
    <scope>NUCLEOTIDE SEQUENCE [LARGE SCALE GENOMIC DNA]</scope>
    <source>
        <strain evidence="9 10">DSM 109653</strain>
    </source>
</reference>
<keyword evidence="5" id="KW-0378">Hydrolase</keyword>
<keyword evidence="4 8" id="KW-0812">Transmembrane</keyword>
<sequence length="172" mass="19727">MEKITEALSRLLVDKGHIESKDFYRISFALEVVFSNVISFLVVVILGILFNAVIELIGFIIVFIGFRLMNDRYHAKTFWRCLWMTTATFLGPVYLSRILPMAYVVHFVSLALLFNGWRLIKFKYLVSEQFLFIMGGLNICIMGLAVFYPHSLETYFITLTIVIVGASTMSKS</sequence>
<dbReference type="InterPro" id="IPR006741">
    <property type="entry name" value="AgrB"/>
</dbReference>
<dbReference type="GO" id="GO:0016020">
    <property type="term" value="C:membrane"/>
    <property type="evidence" value="ECO:0007669"/>
    <property type="project" value="InterPro"/>
</dbReference>
<dbReference type="GO" id="GO:0008233">
    <property type="term" value="F:peptidase activity"/>
    <property type="evidence" value="ECO:0007669"/>
    <property type="project" value="UniProtKB-KW"/>
</dbReference>
<dbReference type="GO" id="GO:0009372">
    <property type="term" value="P:quorum sensing"/>
    <property type="evidence" value="ECO:0007669"/>
    <property type="project" value="UniProtKB-KW"/>
</dbReference>
<dbReference type="Proteomes" id="UP000469870">
    <property type="component" value="Unassembled WGS sequence"/>
</dbReference>